<evidence type="ECO:0000313" key="2">
    <source>
        <dbReference type="EMBL" id="SHJ04842.1"/>
    </source>
</evidence>
<accession>A0A1M6G4N1</accession>
<evidence type="ECO:0000313" key="3">
    <source>
        <dbReference type="Proteomes" id="UP000184231"/>
    </source>
</evidence>
<gene>
    <name evidence="2" type="ORF">SAMN04487911_11025</name>
</gene>
<protein>
    <submittedName>
        <fullName evidence="2">Predicted esterase</fullName>
    </submittedName>
</protein>
<feature type="domain" description="Phospholipase/carboxylesterase/thioesterase" evidence="1">
    <location>
        <begin position="23"/>
        <end position="211"/>
    </location>
</feature>
<dbReference type="OrthoDB" id="595091at2"/>
<dbReference type="InterPro" id="IPR003140">
    <property type="entry name" value="PLipase/COase/thioEstase"/>
</dbReference>
<dbReference type="Gene3D" id="3.40.50.1820">
    <property type="entry name" value="alpha/beta hydrolase"/>
    <property type="match status" value="1"/>
</dbReference>
<sequence>MKPIEKQISYTTTNTYLSLNTLDKNTKNVWIVFHGIGFLSKYFLNYFSQLPRDINYIIAPQAPSKYYLNNEYKRVGASWLTKENRALETKNILSYLDNLYQSENIPSHCKLIILGFSQGVSIASRWVAHSKIPCHQLCLYAGGIPAELKPEDFHFLKEHSTQIKIIYGDQDPLLSGQRLQQEKTKIDTLFQGKAQFISFEGGHVINKDLINNLAE</sequence>
<dbReference type="RefSeq" id="WP_072764229.1">
    <property type="nucleotide sequence ID" value="NZ_FQYX01000010.1"/>
</dbReference>
<dbReference type="GO" id="GO:0016787">
    <property type="term" value="F:hydrolase activity"/>
    <property type="evidence" value="ECO:0007669"/>
    <property type="project" value="InterPro"/>
</dbReference>
<dbReference type="AlphaFoldDB" id="A0A1M6G4N1"/>
<dbReference type="EMBL" id="FQYX01000010">
    <property type="protein sequence ID" value="SHJ04842.1"/>
    <property type="molecule type" value="Genomic_DNA"/>
</dbReference>
<proteinExistence type="predicted"/>
<dbReference type="STRING" id="558155.SAMN04487911_11025"/>
<dbReference type="Pfam" id="PF02230">
    <property type="entry name" value="Abhydrolase_2"/>
    <property type="match status" value="1"/>
</dbReference>
<keyword evidence="3" id="KW-1185">Reference proteome</keyword>
<evidence type="ECO:0000259" key="1">
    <source>
        <dbReference type="Pfam" id="PF02230"/>
    </source>
</evidence>
<reference evidence="2 3" key="1">
    <citation type="submission" date="2016-11" db="EMBL/GenBank/DDBJ databases">
        <authorList>
            <person name="Jaros S."/>
            <person name="Januszkiewicz K."/>
            <person name="Wedrychowicz H."/>
        </authorList>
    </citation>
    <scope>NUCLEOTIDE SEQUENCE [LARGE SCALE GENOMIC DNA]</scope>
    <source>
        <strain evidence="2 3">CGMCC 1.8863</strain>
    </source>
</reference>
<name>A0A1M6G4N1_9FLAO</name>
<dbReference type="SUPFAM" id="SSF53474">
    <property type="entry name" value="alpha/beta-Hydrolases"/>
    <property type="match status" value="1"/>
</dbReference>
<dbReference type="InterPro" id="IPR029058">
    <property type="entry name" value="AB_hydrolase_fold"/>
</dbReference>
<organism evidence="2 3">
    <name type="scientific">Arenibacter nanhaiticus</name>
    <dbReference type="NCBI Taxonomy" id="558155"/>
    <lineage>
        <taxon>Bacteria</taxon>
        <taxon>Pseudomonadati</taxon>
        <taxon>Bacteroidota</taxon>
        <taxon>Flavobacteriia</taxon>
        <taxon>Flavobacteriales</taxon>
        <taxon>Flavobacteriaceae</taxon>
        <taxon>Arenibacter</taxon>
    </lineage>
</organism>
<dbReference type="Proteomes" id="UP000184231">
    <property type="component" value="Unassembled WGS sequence"/>
</dbReference>